<dbReference type="PROSITE" id="PS50119">
    <property type="entry name" value="ZF_BBOX"/>
    <property type="match status" value="1"/>
</dbReference>
<evidence type="ECO:0000259" key="2">
    <source>
        <dbReference type="PROSITE" id="PS50119"/>
    </source>
</evidence>
<dbReference type="GO" id="GO:0008270">
    <property type="term" value="F:zinc ion binding"/>
    <property type="evidence" value="ECO:0007669"/>
    <property type="project" value="UniProtKB-KW"/>
</dbReference>
<evidence type="ECO:0000256" key="1">
    <source>
        <dbReference type="PROSITE-ProRule" id="PRU00024"/>
    </source>
</evidence>
<proteinExistence type="predicted"/>
<gene>
    <name evidence="3" type="ORF">MCOR_17300</name>
</gene>
<dbReference type="PANTHER" id="PTHR25462">
    <property type="entry name" value="BONUS, ISOFORM C-RELATED"/>
    <property type="match status" value="1"/>
</dbReference>
<dbReference type="OrthoDB" id="6159525at2759"/>
<keyword evidence="1" id="KW-0862">Zinc</keyword>
<feature type="domain" description="B box-type" evidence="2">
    <location>
        <begin position="4"/>
        <end position="54"/>
    </location>
</feature>
<sequence>MAISADEFCTLCEQNHISRTADIWCYECQEYLCSDCRIPHSVSRLSKRHTSVYFDEYRKIPSYIRSIKHVSMEHDEQFDSFCPTHNVTCCRKCILIDHKTCPDILLIEETLKTVHETTRLSKIEQSVRDFTGCIQKEKNGRVEKKQKILKQEQAVKEDISKVRRMINDHIDNIEKASLSELSEVVHTEIRNTDQSIKTLVGIETDVTILSQNIQLMKENATNMQIL</sequence>
<evidence type="ECO:0000313" key="3">
    <source>
        <dbReference type="EMBL" id="CAC5381431.1"/>
    </source>
</evidence>
<dbReference type="SUPFAM" id="SSF57845">
    <property type="entry name" value="B-box zinc-binding domain"/>
    <property type="match status" value="1"/>
</dbReference>
<protein>
    <recommendedName>
        <fullName evidence="2">B box-type domain-containing protein</fullName>
    </recommendedName>
</protein>
<dbReference type="PANTHER" id="PTHR25462:SF296">
    <property type="entry name" value="MEIOTIC P26, ISOFORM F"/>
    <property type="match status" value="1"/>
</dbReference>
<keyword evidence="4" id="KW-1185">Reference proteome</keyword>
<dbReference type="CDD" id="cd19757">
    <property type="entry name" value="Bbox1"/>
    <property type="match status" value="1"/>
</dbReference>
<organism evidence="3 4">
    <name type="scientific">Mytilus coruscus</name>
    <name type="common">Sea mussel</name>
    <dbReference type="NCBI Taxonomy" id="42192"/>
    <lineage>
        <taxon>Eukaryota</taxon>
        <taxon>Metazoa</taxon>
        <taxon>Spiralia</taxon>
        <taxon>Lophotrochozoa</taxon>
        <taxon>Mollusca</taxon>
        <taxon>Bivalvia</taxon>
        <taxon>Autobranchia</taxon>
        <taxon>Pteriomorphia</taxon>
        <taxon>Mytilida</taxon>
        <taxon>Mytiloidea</taxon>
        <taxon>Mytilidae</taxon>
        <taxon>Mytilinae</taxon>
        <taxon>Mytilus</taxon>
    </lineage>
</organism>
<evidence type="ECO:0000313" key="4">
    <source>
        <dbReference type="Proteomes" id="UP000507470"/>
    </source>
</evidence>
<dbReference type="AlphaFoldDB" id="A0A6J8BDF4"/>
<dbReference type="EMBL" id="CACVKT020003062">
    <property type="protein sequence ID" value="CAC5381431.1"/>
    <property type="molecule type" value="Genomic_DNA"/>
</dbReference>
<keyword evidence="1" id="KW-0479">Metal-binding</keyword>
<dbReference type="InterPro" id="IPR000315">
    <property type="entry name" value="Znf_B-box"/>
</dbReference>
<dbReference type="Proteomes" id="UP000507470">
    <property type="component" value="Unassembled WGS sequence"/>
</dbReference>
<dbReference type="Gene3D" id="3.30.160.60">
    <property type="entry name" value="Classic Zinc Finger"/>
    <property type="match status" value="1"/>
</dbReference>
<name>A0A6J8BDF4_MYTCO</name>
<dbReference type="InterPro" id="IPR047153">
    <property type="entry name" value="TRIM45/56/19-like"/>
</dbReference>
<reference evidence="3 4" key="1">
    <citation type="submission" date="2020-06" db="EMBL/GenBank/DDBJ databases">
        <authorList>
            <person name="Li R."/>
            <person name="Bekaert M."/>
        </authorList>
    </citation>
    <scope>NUCLEOTIDE SEQUENCE [LARGE SCALE GENOMIC DNA]</scope>
    <source>
        <strain evidence="4">wild</strain>
    </source>
</reference>
<keyword evidence="1" id="KW-0863">Zinc-finger</keyword>
<accession>A0A6J8BDF4</accession>